<accession>A0AAN0SF61</accession>
<name>A0AAN0SF61_9VIBR</name>
<keyword evidence="2" id="KW-1133">Transmembrane helix</keyword>
<feature type="region of interest" description="Disordered" evidence="1">
    <location>
        <begin position="27"/>
        <end position="62"/>
    </location>
</feature>
<feature type="compositionally biased region" description="Polar residues" evidence="1">
    <location>
        <begin position="27"/>
        <end position="45"/>
    </location>
</feature>
<keyword evidence="2" id="KW-0472">Membrane</keyword>
<gene>
    <name evidence="3" type="ORF">IX92_14400</name>
</gene>
<keyword evidence="2" id="KW-0812">Transmembrane</keyword>
<protein>
    <submittedName>
        <fullName evidence="3">Uncharacterized protein</fullName>
    </submittedName>
</protein>
<feature type="transmembrane region" description="Helical" evidence="2">
    <location>
        <begin position="69"/>
        <end position="89"/>
    </location>
</feature>
<dbReference type="KEGG" id="vcy:IX92_14400"/>
<proteinExistence type="predicted"/>
<evidence type="ECO:0000256" key="2">
    <source>
        <dbReference type="SAM" id="Phobius"/>
    </source>
</evidence>
<dbReference type="EMBL" id="CP009617">
    <property type="protein sequence ID" value="AIW20141.1"/>
    <property type="molecule type" value="Genomic_DNA"/>
</dbReference>
<evidence type="ECO:0000256" key="1">
    <source>
        <dbReference type="SAM" id="MobiDB-lite"/>
    </source>
</evidence>
<organism evidence="3 4">
    <name type="scientific">Vibrio coralliilyticus</name>
    <dbReference type="NCBI Taxonomy" id="190893"/>
    <lineage>
        <taxon>Bacteria</taxon>
        <taxon>Pseudomonadati</taxon>
        <taxon>Pseudomonadota</taxon>
        <taxon>Gammaproteobacteria</taxon>
        <taxon>Vibrionales</taxon>
        <taxon>Vibrionaceae</taxon>
        <taxon>Vibrio</taxon>
    </lineage>
</organism>
<dbReference type="AlphaFoldDB" id="A0AAN0SF61"/>
<dbReference type="RefSeq" id="WP_043009416.1">
    <property type="nucleotide sequence ID" value="NZ_CP009617.1"/>
</dbReference>
<evidence type="ECO:0000313" key="4">
    <source>
        <dbReference type="Proteomes" id="UP000030081"/>
    </source>
</evidence>
<reference evidence="3 4" key="1">
    <citation type="submission" date="2014-10" db="EMBL/GenBank/DDBJ databases">
        <title>The Complete Genome Sequence for the Shellfish Pathogen Vibrio coralliilyticus RE98 Isolated from a Shellfish Hatchery.</title>
        <authorList>
            <person name="Richards G.P."/>
            <person name="Bono J.L."/>
            <person name="Watson M.A."/>
            <person name="Needleman D.S."/>
        </authorList>
    </citation>
    <scope>NUCLEOTIDE SEQUENCE [LARGE SCALE GENOMIC DNA]</scope>
    <source>
        <strain evidence="3 4">RE98</strain>
    </source>
</reference>
<keyword evidence="4" id="KW-1185">Reference proteome</keyword>
<evidence type="ECO:0000313" key="3">
    <source>
        <dbReference type="EMBL" id="AIW20141.1"/>
    </source>
</evidence>
<dbReference type="Proteomes" id="UP000030081">
    <property type="component" value="Chromosome 1"/>
</dbReference>
<sequence>MSFLDDLSNFGSGLLDDVGEGFGNLVTTATTSDTSKNAGTVQQPQAPVKDNHGNAVTRPQGGGMDNKTMFMVGGGVLCVIALLGIGIAASRS</sequence>